<dbReference type="PANTHER" id="PTHR43280">
    <property type="entry name" value="ARAC-FAMILY TRANSCRIPTIONAL REGULATOR"/>
    <property type="match status" value="1"/>
</dbReference>
<evidence type="ECO:0000256" key="1">
    <source>
        <dbReference type="ARBA" id="ARBA00023015"/>
    </source>
</evidence>
<dbReference type="PRINTS" id="PR00032">
    <property type="entry name" value="HTHARAC"/>
</dbReference>
<evidence type="ECO:0000313" key="5">
    <source>
        <dbReference type="EMBL" id="MBK4779660.1"/>
    </source>
</evidence>
<dbReference type="Pfam" id="PF12833">
    <property type="entry name" value="HTH_18"/>
    <property type="match status" value="1"/>
</dbReference>
<dbReference type="InterPro" id="IPR003313">
    <property type="entry name" value="AraC-bd"/>
</dbReference>
<accession>A0A9X1BCS2</accession>
<keyword evidence="7" id="KW-1185">Reference proteome</keyword>
<reference evidence="5" key="1">
    <citation type="submission" date="2016-12" db="EMBL/GenBank/DDBJ databases">
        <title>Draft genome of Streptococcus lactarius CCUG 66490T type strain.</title>
        <authorList>
            <person name="Salva-Serra F."/>
            <person name="Engstrom-Jakobsson H."/>
            <person name="Thorell K."/>
            <person name="Gomila M."/>
            <person name="Gonzales-Siles L."/>
            <person name="Busquets A."/>
            <person name="Jaen-Luchoro D."/>
            <person name="Karlsson R."/>
            <person name="Kristiansson E."/>
            <person name="Moore E."/>
        </authorList>
    </citation>
    <scope>NUCLEOTIDE SEQUENCE</scope>
    <source>
        <strain evidence="5">CCUG 66490</strain>
    </source>
</reference>
<dbReference type="CDD" id="cd02208">
    <property type="entry name" value="cupin_RmlC-like"/>
    <property type="match status" value="1"/>
</dbReference>
<dbReference type="AlphaFoldDB" id="A0A9X1BCS2"/>
<keyword evidence="2" id="KW-0238">DNA-binding</keyword>
<proteinExistence type="predicted"/>
<dbReference type="InterPro" id="IPR009057">
    <property type="entry name" value="Homeodomain-like_sf"/>
</dbReference>
<dbReference type="PROSITE" id="PS01124">
    <property type="entry name" value="HTH_ARAC_FAMILY_2"/>
    <property type="match status" value="1"/>
</dbReference>
<dbReference type="InterPro" id="IPR037923">
    <property type="entry name" value="HTH-like"/>
</dbReference>
<dbReference type="InterPro" id="IPR014710">
    <property type="entry name" value="RmlC-like_jellyroll"/>
</dbReference>
<dbReference type="SMART" id="SM00342">
    <property type="entry name" value="HTH_ARAC"/>
    <property type="match status" value="1"/>
</dbReference>
<sequence>MLNLGKLHKNIPYKNDLTPYSITRTIMEEGQPDILFHWHTDMEVVYVHEGQAQFHIDNDYFNSEKGDIILIRPNALHSIHPIGRNYHFMDAINFHLDLLGYSTLDYASINYLQPLYNGQLDFDRVIKPHQQGYTEIRQLLIEAMEIGYNRENFFELELKSKLLSLLGLLFKHGYVHSKEQTRDAYRREEKIRTIIDYINAHYQEELTIDHLASLCNYSPTYFMNFFKKNLGVSCMDYLISYRLRKATELLQHSSLSILEIASEIGFTNLSNFNRQFKKAYYMTPSHYREEKRS</sequence>
<dbReference type="Gene3D" id="2.60.120.10">
    <property type="entry name" value="Jelly Rolls"/>
    <property type="match status" value="1"/>
</dbReference>
<evidence type="ECO:0000313" key="8">
    <source>
        <dbReference type="Proteomes" id="UP001138780"/>
    </source>
</evidence>
<evidence type="ECO:0000313" key="6">
    <source>
        <dbReference type="EMBL" id="QUB38631.1"/>
    </source>
</evidence>
<protein>
    <submittedName>
        <fullName evidence="5">AraC family transcriptional regulator</fullName>
    </submittedName>
    <submittedName>
        <fullName evidence="6">Helix-turn-helix transcriptional regulator</fullName>
    </submittedName>
</protein>
<name>A0A9X1BCS2_9STRE</name>
<evidence type="ECO:0000259" key="4">
    <source>
        <dbReference type="PROSITE" id="PS01124"/>
    </source>
</evidence>
<keyword evidence="3" id="KW-0804">Transcription</keyword>
<keyword evidence="1" id="KW-0805">Transcription regulation</keyword>
<dbReference type="Proteomes" id="UP001138780">
    <property type="component" value="Unassembled WGS sequence"/>
</dbReference>
<gene>
    <name evidence="5" type="ORF">BTU61_05510</name>
    <name evidence="6" type="ORF">J4854_08800</name>
</gene>
<evidence type="ECO:0000256" key="2">
    <source>
        <dbReference type="ARBA" id="ARBA00023125"/>
    </source>
</evidence>
<dbReference type="EMBL" id="CP072329">
    <property type="protein sequence ID" value="QUB38631.1"/>
    <property type="molecule type" value="Genomic_DNA"/>
</dbReference>
<dbReference type="GO" id="GO:0043565">
    <property type="term" value="F:sequence-specific DNA binding"/>
    <property type="evidence" value="ECO:0007669"/>
    <property type="project" value="InterPro"/>
</dbReference>
<feature type="domain" description="HTH araC/xylS-type" evidence="4">
    <location>
        <begin position="192"/>
        <end position="290"/>
    </location>
</feature>
<evidence type="ECO:0000256" key="3">
    <source>
        <dbReference type="ARBA" id="ARBA00023163"/>
    </source>
</evidence>
<dbReference type="Proteomes" id="UP000676511">
    <property type="component" value="Chromosome"/>
</dbReference>
<dbReference type="InterPro" id="IPR018060">
    <property type="entry name" value="HTH_AraC"/>
</dbReference>
<dbReference type="SUPFAM" id="SSF46689">
    <property type="entry name" value="Homeodomain-like"/>
    <property type="match status" value="2"/>
</dbReference>
<evidence type="ECO:0000313" key="7">
    <source>
        <dbReference type="Proteomes" id="UP000676511"/>
    </source>
</evidence>
<organism evidence="5 8">
    <name type="scientific">Streptococcus lactarius</name>
    <dbReference type="NCBI Taxonomy" id="684066"/>
    <lineage>
        <taxon>Bacteria</taxon>
        <taxon>Bacillati</taxon>
        <taxon>Bacillota</taxon>
        <taxon>Bacilli</taxon>
        <taxon>Lactobacillales</taxon>
        <taxon>Streptococcaceae</taxon>
        <taxon>Streptococcus</taxon>
    </lineage>
</organism>
<dbReference type="InterPro" id="IPR020449">
    <property type="entry name" value="Tscrpt_reg_AraC-type_HTH"/>
</dbReference>
<dbReference type="RefSeq" id="WP_200772686.1">
    <property type="nucleotide sequence ID" value="NZ_CP072329.1"/>
</dbReference>
<dbReference type="Gene3D" id="1.10.10.60">
    <property type="entry name" value="Homeodomain-like"/>
    <property type="match status" value="2"/>
</dbReference>
<dbReference type="SUPFAM" id="SSF51215">
    <property type="entry name" value="Regulatory protein AraC"/>
    <property type="match status" value="1"/>
</dbReference>
<dbReference type="PANTHER" id="PTHR43280:SF28">
    <property type="entry name" value="HTH-TYPE TRANSCRIPTIONAL ACTIVATOR RHAS"/>
    <property type="match status" value="1"/>
</dbReference>
<dbReference type="GO" id="GO:0003700">
    <property type="term" value="F:DNA-binding transcription factor activity"/>
    <property type="evidence" value="ECO:0007669"/>
    <property type="project" value="InterPro"/>
</dbReference>
<dbReference type="Pfam" id="PF02311">
    <property type="entry name" value="AraC_binding"/>
    <property type="match status" value="1"/>
</dbReference>
<dbReference type="EMBL" id="MRXX01000007">
    <property type="protein sequence ID" value="MBK4779660.1"/>
    <property type="molecule type" value="Genomic_DNA"/>
</dbReference>
<reference evidence="6 7" key="2">
    <citation type="submission" date="2021-03" db="EMBL/GenBank/DDBJ databases">
        <title>Human Oral Microbial Genomes.</title>
        <authorList>
            <person name="Johnston C.D."/>
            <person name="Chen T."/>
            <person name="Dewhirst F.E."/>
        </authorList>
    </citation>
    <scope>NUCLEOTIDE SEQUENCE [LARGE SCALE GENOMIC DNA]</scope>
    <source>
        <strain evidence="6 7">CCUG 66490</strain>
    </source>
</reference>